<name>A0ACD5W5V9_AVESA</name>
<dbReference type="EnsemblPlants" id="AVESA.00010b.r2.3DG0562090.1">
    <property type="protein sequence ID" value="AVESA.00010b.r2.3DG0562090.1.CDS.1"/>
    <property type="gene ID" value="AVESA.00010b.r2.3DG0562090"/>
</dbReference>
<proteinExistence type="predicted"/>
<evidence type="ECO:0000313" key="1">
    <source>
        <dbReference type="EnsemblPlants" id="AVESA.00010b.r2.3DG0562090.1.CDS.1"/>
    </source>
</evidence>
<accession>A0ACD5W5V9</accession>
<reference evidence="1" key="1">
    <citation type="submission" date="2021-05" db="EMBL/GenBank/DDBJ databases">
        <authorList>
            <person name="Scholz U."/>
            <person name="Mascher M."/>
            <person name="Fiebig A."/>
        </authorList>
    </citation>
    <scope>NUCLEOTIDE SEQUENCE [LARGE SCALE GENOMIC DNA]</scope>
</reference>
<keyword evidence="2" id="KW-1185">Reference proteome</keyword>
<reference evidence="1" key="2">
    <citation type="submission" date="2025-09" db="UniProtKB">
        <authorList>
            <consortium name="EnsemblPlants"/>
        </authorList>
    </citation>
    <scope>IDENTIFICATION</scope>
</reference>
<protein>
    <submittedName>
        <fullName evidence="1">Uncharacterized protein</fullName>
    </submittedName>
</protein>
<dbReference type="Proteomes" id="UP001732700">
    <property type="component" value="Chromosome 3D"/>
</dbReference>
<sequence length="915" mass="102757">MSIIVDNTDVMDLISFEDYKNDLSALGKRLKVQNLRTLMLFGKYHGNFVKTFRGLFREARALRAIFLSGASYSVDDLLPNFSNLVHLRYLRIKSVYNEDLCLPSALFSCYHLEFIDLEEWGGSFGSTSQMGKLIKLRHFFVPKRNAEVHSSIFGVGKLKSLQELRRFEVGKETKGFELSQLGELSELEGSLGTYNLEKVQNEGEANALKLIQKNHLHKLTLEWDNSGINPDAKHEENVLESMVPHKNLQDLCIQGNRGDNCPSWLGGCLSVENLESLSLRDVSWNKLPPLGDMWFIDDLGVESQGRISTLSFQCLKRLELVKIPGLTKWVGNGTCHFFSHLEVVSIEDCPELVELPFSHPTCHQAKQEENMTLFPKLRDLKITDCPKLSSLPPIPWTLVPCSVEVKRVGCVFGNLSYSLNFMEESSLTIRGKGGQDRMFRSVLNDLGARKGLRMPEEKGQNDMSWNVLNFHILANLKRLDMKNCPPMPLILLQRLKSLKTLTIYGMGTVLLQFEGESHSIGCSLPVEHIIITKCGANGEELTQFLSYLPKLVKLHIHSCPKMTGLGVVEHQPTIMAAVPTSSPSTSAHKSEHPQDGHDQQHTRGGDEIASATQGLLLLPPQLQELHIWSSAELRLLSSSLGNDNARDGLQSLCTLRTLEIRGCPKFLSSSASSCFPFPASLRNLSLGRVEGMETLDFLSNLISLTDLSISYCQDLRGGGLWPLVEQGCLTELCLIETPKFQFFTGWELLLPHDEERHSYSSKLKSLRTDHLAGVLTLPICSLLSSSLTKLNFYENKEVERFTEEQEEALHLLNSLQELQFSYCEKLQRLPAGLAKLINLKILRIWHCPAIQVLPEDGLPSSLQELLISRCPSIKSLPKDALPSSLRRLKVFNGISEELKSQCRKLRGTIPIIKDY</sequence>
<organism evidence="1 2">
    <name type="scientific">Avena sativa</name>
    <name type="common">Oat</name>
    <dbReference type="NCBI Taxonomy" id="4498"/>
    <lineage>
        <taxon>Eukaryota</taxon>
        <taxon>Viridiplantae</taxon>
        <taxon>Streptophyta</taxon>
        <taxon>Embryophyta</taxon>
        <taxon>Tracheophyta</taxon>
        <taxon>Spermatophyta</taxon>
        <taxon>Magnoliopsida</taxon>
        <taxon>Liliopsida</taxon>
        <taxon>Poales</taxon>
        <taxon>Poaceae</taxon>
        <taxon>BOP clade</taxon>
        <taxon>Pooideae</taxon>
        <taxon>Poodae</taxon>
        <taxon>Poeae</taxon>
        <taxon>Poeae Chloroplast Group 1 (Aveneae type)</taxon>
        <taxon>Aveninae</taxon>
        <taxon>Avena</taxon>
    </lineage>
</organism>
<evidence type="ECO:0000313" key="2">
    <source>
        <dbReference type="Proteomes" id="UP001732700"/>
    </source>
</evidence>